<reference evidence="2" key="1">
    <citation type="journal article" date="2020" name="mSystems">
        <title>Genome- and Community-Level Interaction Insights into Carbon Utilization and Element Cycling Functions of Hydrothermarchaeota in Hydrothermal Sediment.</title>
        <authorList>
            <person name="Zhou Z."/>
            <person name="Liu Y."/>
            <person name="Xu W."/>
            <person name="Pan J."/>
            <person name="Luo Z.H."/>
            <person name="Li M."/>
        </authorList>
    </citation>
    <scope>NUCLEOTIDE SEQUENCE [LARGE SCALE GENOMIC DNA]</scope>
    <source>
        <strain evidence="2">SpSt-637</strain>
        <strain evidence="1">SpSt-667</strain>
    </source>
</reference>
<sequence>MVCELKSVGEAEEHIRKHRLAGIAIANKSKKDVWNYVLELLGKLEDISKPTISFAVVHYETALNMLKPLEAEVARKSVLIKLYFNGECVFEQEGVLGTRINDETTLKRGIRETLKLYSVDIKFTVV</sequence>
<dbReference type="AlphaFoldDB" id="A0A7C4NLW1"/>
<comment type="caution">
    <text evidence="2">The sequence shown here is derived from an EMBL/GenBank/DDBJ whole genome shotgun (WGS) entry which is preliminary data.</text>
</comment>
<dbReference type="EMBL" id="DTBD01000006">
    <property type="protein sequence ID" value="HGQ63788.1"/>
    <property type="molecule type" value="Genomic_DNA"/>
</dbReference>
<evidence type="ECO:0000313" key="1">
    <source>
        <dbReference type="EMBL" id="HGQ36398.1"/>
    </source>
</evidence>
<name>A0A7C4NLW1_9CREN</name>
<evidence type="ECO:0000313" key="2">
    <source>
        <dbReference type="EMBL" id="HGQ63788.1"/>
    </source>
</evidence>
<gene>
    <name evidence="2" type="ORF">ENU08_00875</name>
    <name evidence="1" type="ORF">ENU41_06960</name>
</gene>
<protein>
    <submittedName>
        <fullName evidence="2">Uncharacterized protein</fullName>
    </submittedName>
</protein>
<dbReference type="EMBL" id="DTCK01000041">
    <property type="protein sequence ID" value="HGQ36398.1"/>
    <property type="molecule type" value="Genomic_DNA"/>
</dbReference>
<organism evidence="2">
    <name type="scientific">Ignisphaera aggregans</name>
    <dbReference type="NCBI Taxonomy" id="334771"/>
    <lineage>
        <taxon>Archaea</taxon>
        <taxon>Thermoproteota</taxon>
        <taxon>Thermoprotei</taxon>
        <taxon>Desulfurococcales</taxon>
        <taxon>Desulfurococcaceae</taxon>
        <taxon>Ignisphaera</taxon>
    </lineage>
</organism>
<proteinExistence type="predicted"/>
<accession>A0A7C4NLW1</accession>